<proteinExistence type="predicted"/>
<reference evidence="2 3" key="1">
    <citation type="journal article" date="2023" name="Life. Sci Alliance">
        <title>Evolutionary insights into 3D genome organization and epigenetic landscape of Vigna mungo.</title>
        <authorList>
            <person name="Junaid A."/>
            <person name="Singh B."/>
            <person name="Bhatia S."/>
        </authorList>
    </citation>
    <scope>NUCLEOTIDE SEQUENCE [LARGE SCALE GENOMIC DNA]</scope>
    <source>
        <strain evidence="2">Urdbean</strain>
    </source>
</reference>
<evidence type="ECO:0000313" key="3">
    <source>
        <dbReference type="Proteomes" id="UP001374535"/>
    </source>
</evidence>
<organism evidence="2 3">
    <name type="scientific">Vigna mungo</name>
    <name type="common">Black gram</name>
    <name type="synonym">Phaseolus mungo</name>
    <dbReference type="NCBI Taxonomy" id="3915"/>
    <lineage>
        <taxon>Eukaryota</taxon>
        <taxon>Viridiplantae</taxon>
        <taxon>Streptophyta</taxon>
        <taxon>Embryophyta</taxon>
        <taxon>Tracheophyta</taxon>
        <taxon>Spermatophyta</taxon>
        <taxon>Magnoliopsida</taxon>
        <taxon>eudicotyledons</taxon>
        <taxon>Gunneridae</taxon>
        <taxon>Pentapetalae</taxon>
        <taxon>rosids</taxon>
        <taxon>fabids</taxon>
        <taxon>Fabales</taxon>
        <taxon>Fabaceae</taxon>
        <taxon>Papilionoideae</taxon>
        <taxon>50 kb inversion clade</taxon>
        <taxon>NPAAA clade</taxon>
        <taxon>indigoferoid/millettioid clade</taxon>
        <taxon>Phaseoleae</taxon>
        <taxon>Vigna</taxon>
    </lineage>
</organism>
<feature type="signal peptide" evidence="1">
    <location>
        <begin position="1"/>
        <end position="28"/>
    </location>
</feature>
<sequence>MNSHNMMGNVIICLIIWIINHNIHEIEPRKYSRWKGHIVLKWFRFIIASPSRIGSGKNGRTSIKCCLYSSFCDTNSLLFHGLVNGNLIFDVHLVKFINAADAIVSKHQSTSLNTKLPSFWFLRNSCSQACSR</sequence>
<gene>
    <name evidence="2" type="ORF">V8G54_008634</name>
</gene>
<dbReference type="Proteomes" id="UP001374535">
    <property type="component" value="Chromosome 2"/>
</dbReference>
<protein>
    <submittedName>
        <fullName evidence="2">Uncharacterized protein</fullName>
    </submittedName>
</protein>
<dbReference type="AlphaFoldDB" id="A0AAQ3P5Y7"/>
<evidence type="ECO:0000256" key="1">
    <source>
        <dbReference type="SAM" id="SignalP"/>
    </source>
</evidence>
<keyword evidence="3" id="KW-1185">Reference proteome</keyword>
<keyword evidence="1" id="KW-0732">Signal</keyword>
<evidence type="ECO:0000313" key="2">
    <source>
        <dbReference type="EMBL" id="WVZ21312.1"/>
    </source>
</evidence>
<accession>A0AAQ3P5Y7</accession>
<dbReference type="EMBL" id="CP144699">
    <property type="protein sequence ID" value="WVZ21312.1"/>
    <property type="molecule type" value="Genomic_DNA"/>
</dbReference>
<name>A0AAQ3P5Y7_VIGMU</name>
<feature type="chain" id="PRO_5042908226" evidence="1">
    <location>
        <begin position="29"/>
        <end position="132"/>
    </location>
</feature>